<proteinExistence type="predicted"/>
<gene>
    <name evidence="1" type="ORF">S01H1_33901</name>
</gene>
<name>X0VM58_9ZZZZ</name>
<dbReference type="EMBL" id="BARS01021075">
    <property type="protein sequence ID" value="GAG13553.1"/>
    <property type="molecule type" value="Genomic_DNA"/>
</dbReference>
<dbReference type="AlphaFoldDB" id="X0VM58"/>
<evidence type="ECO:0000313" key="1">
    <source>
        <dbReference type="EMBL" id="GAG13553.1"/>
    </source>
</evidence>
<comment type="caution">
    <text evidence="1">The sequence shown here is derived from an EMBL/GenBank/DDBJ whole genome shotgun (WGS) entry which is preliminary data.</text>
</comment>
<reference evidence="1" key="1">
    <citation type="journal article" date="2014" name="Front. Microbiol.">
        <title>High frequency of phylogenetically diverse reductive dehalogenase-homologous genes in deep subseafloor sedimentary metagenomes.</title>
        <authorList>
            <person name="Kawai M."/>
            <person name="Futagami T."/>
            <person name="Toyoda A."/>
            <person name="Takaki Y."/>
            <person name="Nishi S."/>
            <person name="Hori S."/>
            <person name="Arai W."/>
            <person name="Tsubouchi T."/>
            <person name="Morono Y."/>
            <person name="Uchiyama I."/>
            <person name="Ito T."/>
            <person name="Fujiyama A."/>
            <person name="Inagaki F."/>
            <person name="Takami H."/>
        </authorList>
    </citation>
    <scope>NUCLEOTIDE SEQUENCE</scope>
    <source>
        <strain evidence="1">Expedition CK06-06</strain>
    </source>
</reference>
<organism evidence="1">
    <name type="scientific">marine sediment metagenome</name>
    <dbReference type="NCBI Taxonomy" id="412755"/>
    <lineage>
        <taxon>unclassified sequences</taxon>
        <taxon>metagenomes</taxon>
        <taxon>ecological metagenomes</taxon>
    </lineage>
</organism>
<sequence length="48" mass="5023">TCVGWLTSKVLVTACAGSLPSENKPAIAASNTIASQRIPFILLSPFTF</sequence>
<protein>
    <submittedName>
        <fullName evidence="1">Uncharacterized protein</fullName>
    </submittedName>
</protein>
<accession>X0VM58</accession>
<feature type="non-terminal residue" evidence="1">
    <location>
        <position position="1"/>
    </location>
</feature>